<protein>
    <submittedName>
        <fullName evidence="4">Serine/threonineprotein phosphatase 6 regulatory subunit putative</fullName>
    </submittedName>
</protein>
<dbReference type="PANTHER" id="PTHR12634">
    <property type="entry name" value="SIT4 YEAST -ASSOCIATING PROTEIN-RELATED"/>
    <property type="match status" value="1"/>
</dbReference>
<evidence type="ECO:0000256" key="3">
    <source>
        <dbReference type="SAM" id="MobiDB-lite"/>
    </source>
</evidence>
<gene>
    <name evidence="4" type="primary">AlNc14C74G5027</name>
    <name evidence="4" type="ORF">ALNC14_057490</name>
</gene>
<feature type="compositionally biased region" description="Acidic residues" evidence="3">
    <location>
        <begin position="720"/>
        <end position="730"/>
    </location>
</feature>
<comment type="similarity">
    <text evidence="1">Belongs to the SAPS family.</text>
</comment>
<evidence type="ECO:0000313" key="4">
    <source>
        <dbReference type="EMBL" id="CCA19606.1"/>
    </source>
</evidence>
<dbReference type="PANTHER" id="PTHR12634:SF8">
    <property type="entry name" value="FIERY MOUNTAIN, ISOFORM D"/>
    <property type="match status" value="1"/>
</dbReference>
<dbReference type="Pfam" id="PF04499">
    <property type="entry name" value="SAPS"/>
    <property type="match status" value="1"/>
</dbReference>
<organism evidence="4">
    <name type="scientific">Albugo laibachii Nc14</name>
    <dbReference type="NCBI Taxonomy" id="890382"/>
    <lineage>
        <taxon>Eukaryota</taxon>
        <taxon>Sar</taxon>
        <taxon>Stramenopiles</taxon>
        <taxon>Oomycota</taxon>
        <taxon>Peronosporomycetes</taxon>
        <taxon>Albuginales</taxon>
        <taxon>Albuginaceae</taxon>
        <taxon>Albugo</taxon>
    </lineage>
</organism>
<name>F0WEH4_9STRA</name>
<evidence type="ECO:0000256" key="2">
    <source>
        <dbReference type="ARBA" id="ARBA00023306"/>
    </source>
</evidence>
<reference evidence="4" key="2">
    <citation type="submission" date="2011-02" db="EMBL/GenBank/DDBJ databases">
        <authorList>
            <person name="MacLean D."/>
        </authorList>
    </citation>
    <scope>NUCLEOTIDE SEQUENCE</scope>
</reference>
<dbReference type="EMBL" id="FR824119">
    <property type="protein sequence ID" value="CCA19606.1"/>
    <property type="molecule type" value="Genomic_DNA"/>
</dbReference>
<evidence type="ECO:0000256" key="1">
    <source>
        <dbReference type="ARBA" id="ARBA00006180"/>
    </source>
</evidence>
<accession>F0WEH4</accession>
<feature type="region of interest" description="Disordered" evidence="3">
    <location>
        <begin position="604"/>
        <end position="643"/>
    </location>
</feature>
<dbReference type="GO" id="GO:0019903">
    <property type="term" value="F:protein phosphatase binding"/>
    <property type="evidence" value="ECO:0007669"/>
    <property type="project" value="InterPro"/>
</dbReference>
<sequence>MSFYAALSDDTSVWSNRNSLFDMSSPLNKLLEKGEFTLKQVLEEDDLMQEVKARNQTLIDFLSREESVCEMIEYISTNPDDTCDVIRTFKYPYMSCEVICCDVDSILSAIIKTGDGQLIETLFSLLDQQEALDTRLAGYFEKVTTILMARKSQDMTIYINNNADKLLHAFNQHVGCFSIAELYKRMLQPYPMEMMEDAMEFAGMSIGEPRDPWEGVEDDRDCTSTSPSVLKTLSWHQNTRVIDLLVENLMIVEEGGEPIISDMHKHTSEIMIDIIHCDTRSDQNPEVSPRTAEAAQARSILLQYLESREIVERIVSIAIPEKPMSKSVGSAVTAALSVLDVLLSRHANSHYIATDDLPVVVTLTLSRLSHITATLRGEHFDAGFVWNQQHQQVPRLGLHRIKLVNLIVYLLHTKYYQVDAALSRENVAGTCLDLFFQFECVNFLHAEVESIVVGILESASTELLASLIKDARLLPRILEAFDQNQKQLVDKTRLVSFGFMGHLNRICQVIVLLTDEGEDDCTEEIGTPRAHIILEMLKEDQDSWVRWDALVHDQLLAKIEQDRHPLGGGVAFIGEGLNGLEEFHQDCMNDEFTEMLEQAEYLSDSTKSENEYDYNGSNNALVIPPSEDESSSSEDDEEDHCFSHCSPAQRAASELPTSSIEHNVVAEWAAPSDIDHWARFEHNATFSDSFDQFQPELYDISVPSDSDDDSSVNEIKEMTDNDADVDDGQEEILKETSLEVQHSGSDVTGDMDEENHGTTIGEDGD</sequence>
<dbReference type="GO" id="GO:0019888">
    <property type="term" value="F:protein phosphatase regulator activity"/>
    <property type="evidence" value="ECO:0007669"/>
    <property type="project" value="TreeGrafter"/>
</dbReference>
<dbReference type="AlphaFoldDB" id="F0WEH4"/>
<keyword evidence="2" id="KW-0131">Cell cycle</keyword>
<feature type="compositionally biased region" description="Acidic residues" evidence="3">
    <location>
        <begin position="626"/>
        <end position="639"/>
    </location>
</feature>
<dbReference type="InterPro" id="IPR007587">
    <property type="entry name" value="SAPS"/>
</dbReference>
<feature type="region of interest" description="Disordered" evidence="3">
    <location>
        <begin position="718"/>
        <end position="765"/>
    </location>
</feature>
<proteinExistence type="inferred from homology"/>
<dbReference type="HOGENOM" id="CLU_351091_0_0_1"/>
<reference evidence="4" key="1">
    <citation type="journal article" date="2011" name="PLoS Biol.">
        <title>Gene gain and loss during evolution of obligate parasitism in the white rust pathogen of Arabidopsis thaliana.</title>
        <authorList>
            <person name="Kemen E."/>
            <person name="Gardiner A."/>
            <person name="Schultz-Larsen T."/>
            <person name="Kemen A.C."/>
            <person name="Balmuth A.L."/>
            <person name="Robert-Seilaniantz A."/>
            <person name="Bailey K."/>
            <person name="Holub E."/>
            <person name="Studholme D.J."/>
            <person name="Maclean D."/>
            <person name="Jones J.D."/>
        </authorList>
    </citation>
    <scope>NUCLEOTIDE SEQUENCE</scope>
</reference>